<proteinExistence type="predicted"/>
<feature type="region of interest" description="Disordered" evidence="1">
    <location>
        <begin position="26"/>
        <end position="94"/>
    </location>
</feature>
<keyword evidence="3" id="KW-1185">Reference proteome</keyword>
<feature type="compositionally biased region" description="Acidic residues" evidence="1">
    <location>
        <begin position="84"/>
        <end position="93"/>
    </location>
</feature>
<name>A0A7C8MPU4_9PLEO</name>
<dbReference type="Proteomes" id="UP000481861">
    <property type="component" value="Unassembled WGS sequence"/>
</dbReference>
<organism evidence="2 3">
    <name type="scientific">Massariosphaeria phaeospora</name>
    <dbReference type="NCBI Taxonomy" id="100035"/>
    <lineage>
        <taxon>Eukaryota</taxon>
        <taxon>Fungi</taxon>
        <taxon>Dikarya</taxon>
        <taxon>Ascomycota</taxon>
        <taxon>Pezizomycotina</taxon>
        <taxon>Dothideomycetes</taxon>
        <taxon>Pleosporomycetidae</taxon>
        <taxon>Pleosporales</taxon>
        <taxon>Pleosporales incertae sedis</taxon>
        <taxon>Massariosphaeria</taxon>
    </lineage>
</organism>
<feature type="compositionally biased region" description="Polar residues" evidence="1">
    <location>
        <begin position="74"/>
        <end position="83"/>
    </location>
</feature>
<evidence type="ECO:0000313" key="3">
    <source>
        <dbReference type="Proteomes" id="UP000481861"/>
    </source>
</evidence>
<dbReference type="EMBL" id="JAADJZ010000010">
    <property type="protein sequence ID" value="KAF2872185.1"/>
    <property type="molecule type" value="Genomic_DNA"/>
</dbReference>
<accession>A0A7C8MPU4</accession>
<dbReference type="AlphaFoldDB" id="A0A7C8MPU4"/>
<comment type="caution">
    <text evidence="2">The sequence shown here is derived from an EMBL/GenBank/DDBJ whole genome shotgun (WGS) entry which is preliminary data.</text>
</comment>
<evidence type="ECO:0000313" key="2">
    <source>
        <dbReference type="EMBL" id="KAF2872185.1"/>
    </source>
</evidence>
<protein>
    <recommendedName>
        <fullName evidence="4">BTB domain-containing protein</fullName>
    </recommendedName>
</protein>
<gene>
    <name evidence="2" type="ORF">BDV95DRAFT_571715</name>
</gene>
<feature type="compositionally biased region" description="Polar residues" evidence="1">
    <location>
        <begin position="27"/>
        <end position="46"/>
    </location>
</feature>
<evidence type="ECO:0008006" key="4">
    <source>
        <dbReference type="Google" id="ProtNLM"/>
    </source>
</evidence>
<sequence length="399" mass="43483">MPEPSREVAEPSKEIEEPLEEVAELANQENIDVGDSSTNFLSTVKPTNIKPHNSRGRGGNNRGAPRTRGLWINGSYTGRPTSESPEDNVDADDGAPTNLDWLESSNPCLDAEQVDAPHDSQIIIETEGAPATTPVEAQEAEAIPLEPTRIGAVVQEAEQPCAPPRRVKRYTNLRSVPGPHIYVSVDLASEIPSIWGLPMAMAFEVSPALKALSTVHDNGRAHVTLRNETTSTFMVFVHWLCNSTYPPFANYTNASDCVGQSYGIGKGPWKLPATLDQAVAACLLGYTLECPGFQNYAMKHLMTTLTGADDHPILTPEVFKQVFDNSGPTSALRQFITHYFVEHFADVGRLSGDVDEWFTVLEDYDDVQTQVVASLDEPEGTVYVLAKEAYLVEDPASAA</sequence>
<dbReference type="OrthoDB" id="194443at2759"/>
<evidence type="ECO:0000256" key="1">
    <source>
        <dbReference type="SAM" id="MobiDB-lite"/>
    </source>
</evidence>
<reference evidence="2 3" key="1">
    <citation type="submission" date="2020-01" db="EMBL/GenBank/DDBJ databases">
        <authorList>
            <consortium name="DOE Joint Genome Institute"/>
            <person name="Haridas S."/>
            <person name="Albert R."/>
            <person name="Binder M."/>
            <person name="Bloem J."/>
            <person name="Labutti K."/>
            <person name="Salamov A."/>
            <person name="Andreopoulos B."/>
            <person name="Baker S.E."/>
            <person name="Barry K."/>
            <person name="Bills G."/>
            <person name="Bluhm B.H."/>
            <person name="Cannon C."/>
            <person name="Castanera R."/>
            <person name="Culley D.E."/>
            <person name="Daum C."/>
            <person name="Ezra D."/>
            <person name="Gonzalez J.B."/>
            <person name="Henrissat B."/>
            <person name="Kuo A."/>
            <person name="Liang C."/>
            <person name="Lipzen A."/>
            <person name="Lutzoni F."/>
            <person name="Magnuson J."/>
            <person name="Mondo S."/>
            <person name="Nolan M."/>
            <person name="Ohm R."/>
            <person name="Pangilinan J."/>
            <person name="Park H.-J.H."/>
            <person name="Ramirez L."/>
            <person name="Alfaro M."/>
            <person name="Sun H."/>
            <person name="Tritt A."/>
            <person name="Yoshinaga Y."/>
            <person name="Zwiers L.-H.L."/>
            <person name="Turgeon B.G."/>
            <person name="Goodwin S.B."/>
            <person name="Spatafora J.W."/>
            <person name="Crous P.W."/>
            <person name="Grigoriev I.V."/>
        </authorList>
    </citation>
    <scope>NUCLEOTIDE SEQUENCE [LARGE SCALE GENOMIC DNA]</scope>
    <source>
        <strain evidence="2 3">CBS 611.86</strain>
    </source>
</reference>